<organism evidence="1 2">
    <name type="scientific">Streptomonospora halophila</name>
    <dbReference type="NCBI Taxonomy" id="427369"/>
    <lineage>
        <taxon>Bacteria</taxon>
        <taxon>Bacillati</taxon>
        <taxon>Actinomycetota</taxon>
        <taxon>Actinomycetes</taxon>
        <taxon>Streptosporangiales</taxon>
        <taxon>Nocardiopsidaceae</taxon>
        <taxon>Streptomonospora</taxon>
    </lineage>
</organism>
<evidence type="ECO:0000313" key="1">
    <source>
        <dbReference type="EMBL" id="GAA4950984.1"/>
    </source>
</evidence>
<gene>
    <name evidence="1" type="ORF">GCM10023224_39280</name>
</gene>
<comment type="caution">
    <text evidence="1">The sequence shown here is derived from an EMBL/GenBank/DDBJ whole genome shotgun (WGS) entry which is preliminary data.</text>
</comment>
<proteinExistence type="predicted"/>
<sequence length="132" mass="14055">MGNATTPGPTSLVIHEGGRVENLDVAMADPVGVIADRIGYLPYLLDRVFLDNDGVILWVPGNGAYLGARYNRAASGMVSILFGYFAPLYGPVVVTGSIDDDPESEDEVAVDNLPGAAAERYRSMVERFASFG</sequence>
<reference evidence="2" key="1">
    <citation type="journal article" date="2019" name="Int. J. Syst. Evol. Microbiol.">
        <title>The Global Catalogue of Microorganisms (GCM) 10K type strain sequencing project: providing services to taxonomists for standard genome sequencing and annotation.</title>
        <authorList>
            <consortium name="The Broad Institute Genomics Platform"/>
            <consortium name="The Broad Institute Genome Sequencing Center for Infectious Disease"/>
            <person name="Wu L."/>
            <person name="Ma J."/>
        </authorList>
    </citation>
    <scope>NUCLEOTIDE SEQUENCE [LARGE SCALE GENOMIC DNA]</scope>
    <source>
        <strain evidence="2">JCM 18123</strain>
    </source>
</reference>
<accession>A0ABP9GRF4</accession>
<dbReference type="Proteomes" id="UP001499993">
    <property type="component" value="Unassembled WGS sequence"/>
</dbReference>
<evidence type="ECO:0000313" key="2">
    <source>
        <dbReference type="Proteomes" id="UP001499993"/>
    </source>
</evidence>
<dbReference type="RefSeq" id="WP_345558030.1">
    <property type="nucleotide sequence ID" value="NZ_BAABIK010000024.1"/>
</dbReference>
<dbReference type="EMBL" id="BAABIK010000024">
    <property type="protein sequence ID" value="GAA4950984.1"/>
    <property type="molecule type" value="Genomic_DNA"/>
</dbReference>
<protein>
    <submittedName>
        <fullName evidence="1">Uncharacterized protein</fullName>
    </submittedName>
</protein>
<keyword evidence="2" id="KW-1185">Reference proteome</keyword>
<name>A0ABP9GRF4_9ACTN</name>